<dbReference type="Proteomes" id="UP001221757">
    <property type="component" value="Unassembled WGS sequence"/>
</dbReference>
<organism evidence="1 2">
    <name type="scientific">Mycena rosella</name>
    <name type="common">Pink bonnet</name>
    <name type="synonym">Agaricus rosellus</name>
    <dbReference type="NCBI Taxonomy" id="1033263"/>
    <lineage>
        <taxon>Eukaryota</taxon>
        <taxon>Fungi</taxon>
        <taxon>Dikarya</taxon>
        <taxon>Basidiomycota</taxon>
        <taxon>Agaricomycotina</taxon>
        <taxon>Agaricomycetes</taxon>
        <taxon>Agaricomycetidae</taxon>
        <taxon>Agaricales</taxon>
        <taxon>Marasmiineae</taxon>
        <taxon>Mycenaceae</taxon>
        <taxon>Mycena</taxon>
    </lineage>
</organism>
<sequence length="409" mass="45741">MRQDLQFYRKPSAEYFSRRWISSVDKKEVGSSAVFELIVRSLRADNLRSLCADNDGSASEGVQWEHDDITSDFQSASVLSSLRARLRGTSWSVNSRSTIGNAVGLMFARGYVASIIMSRMAIRRGLTGQGVRRRVVARSNAAECRQRVRLPPRAPARLELKNTAFHVQGFVLERVSGRRGVRDKLSLQRRQSGREAARDLLECESCESNVAVWMEMEWRRASFVGEGSAKGSVDADEEDISGKSRIHNNIYIWRESSIGDEPTLSCVGSLESVLGSKNSHNLNPKTREVPKFRGAKHYIQTPKSLDLLVRFRTELLSKPKTKASGKPVPEKSERFGLTRSGERAGLKKGVHGSIMPSRVEPCDLMENGMTTTGPRAHTNLPSQLNECHIYLPLISSCSHFAIYWQQTQA</sequence>
<evidence type="ECO:0000313" key="1">
    <source>
        <dbReference type="EMBL" id="KAJ7648863.1"/>
    </source>
</evidence>
<accession>A0AAD7CH46</accession>
<keyword evidence="2" id="KW-1185">Reference proteome</keyword>
<evidence type="ECO:0000313" key="2">
    <source>
        <dbReference type="Proteomes" id="UP001221757"/>
    </source>
</evidence>
<comment type="caution">
    <text evidence="1">The sequence shown here is derived from an EMBL/GenBank/DDBJ whole genome shotgun (WGS) entry which is preliminary data.</text>
</comment>
<protein>
    <submittedName>
        <fullName evidence="1">Uncharacterized protein</fullName>
    </submittedName>
</protein>
<dbReference type="EMBL" id="JARKIE010000373">
    <property type="protein sequence ID" value="KAJ7648863.1"/>
    <property type="molecule type" value="Genomic_DNA"/>
</dbReference>
<name>A0AAD7CH46_MYCRO</name>
<reference evidence="1" key="1">
    <citation type="submission" date="2023-03" db="EMBL/GenBank/DDBJ databases">
        <title>Massive genome expansion in bonnet fungi (Mycena s.s.) driven by repeated elements and novel gene families across ecological guilds.</title>
        <authorList>
            <consortium name="Lawrence Berkeley National Laboratory"/>
            <person name="Harder C.B."/>
            <person name="Miyauchi S."/>
            <person name="Viragh M."/>
            <person name="Kuo A."/>
            <person name="Thoen E."/>
            <person name="Andreopoulos B."/>
            <person name="Lu D."/>
            <person name="Skrede I."/>
            <person name="Drula E."/>
            <person name="Henrissat B."/>
            <person name="Morin E."/>
            <person name="Kohler A."/>
            <person name="Barry K."/>
            <person name="LaButti K."/>
            <person name="Morin E."/>
            <person name="Salamov A."/>
            <person name="Lipzen A."/>
            <person name="Mereny Z."/>
            <person name="Hegedus B."/>
            <person name="Baldrian P."/>
            <person name="Stursova M."/>
            <person name="Weitz H."/>
            <person name="Taylor A."/>
            <person name="Grigoriev I.V."/>
            <person name="Nagy L.G."/>
            <person name="Martin F."/>
            <person name="Kauserud H."/>
        </authorList>
    </citation>
    <scope>NUCLEOTIDE SEQUENCE</scope>
    <source>
        <strain evidence="1">CBHHK067</strain>
    </source>
</reference>
<dbReference type="AlphaFoldDB" id="A0AAD7CH46"/>
<proteinExistence type="predicted"/>
<gene>
    <name evidence="1" type="ORF">B0H17DRAFT_1147910</name>
</gene>